<dbReference type="EMBL" id="JABBGM010000002">
    <property type="protein sequence ID" value="NML93173.1"/>
    <property type="molecule type" value="Genomic_DNA"/>
</dbReference>
<comment type="subcellular location">
    <subcellularLocation>
        <location evidence="1">Cell outer membrane</location>
        <topology evidence="1">Lipid-anchor</topology>
    </subcellularLocation>
</comment>
<evidence type="ECO:0000313" key="7">
    <source>
        <dbReference type="EMBL" id="NML93173.1"/>
    </source>
</evidence>
<evidence type="ECO:0000256" key="5">
    <source>
        <dbReference type="SAM" id="SignalP"/>
    </source>
</evidence>
<feature type="domain" description="Glycine zipper 2TM" evidence="6">
    <location>
        <begin position="36"/>
        <end position="72"/>
    </location>
</feature>
<dbReference type="Proteomes" id="UP000583556">
    <property type="component" value="Unassembled WGS sequence"/>
</dbReference>
<evidence type="ECO:0000256" key="3">
    <source>
        <dbReference type="ARBA" id="ARBA00015281"/>
    </source>
</evidence>
<keyword evidence="5" id="KW-0732">Signal</keyword>
<dbReference type="Pfam" id="PF05433">
    <property type="entry name" value="Rick_17kDa_Anti"/>
    <property type="match status" value="1"/>
</dbReference>
<comment type="similarity">
    <text evidence="2">Belongs to the rickettsiale 17 kDa surface antigen family.</text>
</comment>
<sequence>MFRFTRPALLAVGALSVLAAAPAEARCGKRLSKTEGAVVGAAGGAILGNVIAGGTTATILGAAAGGVAGHEIAKKGQRKCRYYRR</sequence>
<name>A0A7Y0G9L1_9SPHN</name>
<gene>
    <name evidence="7" type="ORF">HHL27_05755</name>
</gene>
<evidence type="ECO:0000256" key="2">
    <source>
        <dbReference type="ARBA" id="ARBA00008681"/>
    </source>
</evidence>
<protein>
    <recommendedName>
        <fullName evidence="3">17 kDa surface antigen</fullName>
    </recommendedName>
</protein>
<comment type="caution">
    <text evidence="7">The sequence shown here is derived from an EMBL/GenBank/DDBJ whole genome shotgun (WGS) entry which is preliminary data.</text>
</comment>
<evidence type="ECO:0000256" key="4">
    <source>
        <dbReference type="ARBA" id="ARBA00023288"/>
    </source>
</evidence>
<dbReference type="InterPro" id="IPR008816">
    <property type="entry name" value="Gly_zipper_2TM_dom"/>
</dbReference>
<organism evidence="7 8">
    <name type="scientific">Novosphingobium olei</name>
    <dbReference type="NCBI Taxonomy" id="2728851"/>
    <lineage>
        <taxon>Bacteria</taxon>
        <taxon>Pseudomonadati</taxon>
        <taxon>Pseudomonadota</taxon>
        <taxon>Alphaproteobacteria</taxon>
        <taxon>Sphingomonadales</taxon>
        <taxon>Sphingomonadaceae</taxon>
        <taxon>Novosphingobium</taxon>
    </lineage>
</organism>
<dbReference type="AlphaFoldDB" id="A0A7Y0G9L1"/>
<keyword evidence="8" id="KW-1185">Reference proteome</keyword>
<evidence type="ECO:0000256" key="1">
    <source>
        <dbReference type="ARBA" id="ARBA00004459"/>
    </source>
</evidence>
<feature type="signal peptide" evidence="5">
    <location>
        <begin position="1"/>
        <end position="25"/>
    </location>
</feature>
<accession>A0A7Y0G9L1</accession>
<reference evidence="7 8" key="1">
    <citation type="submission" date="2020-04" db="EMBL/GenBank/DDBJ databases">
        <title>Novosphingobium sp. TW-4 isolated from soil.</title>
        <authorList>
            <person name="Dahal R.H."/>
            <person name="Chaudhary D.K."/>
        </authorList>
    </citation>
    <scope>NUCLEOTIDE SEQUENCE [LARGE SCALE GENOMIC DNA]</scope>
    <source>
        <strain evidence="7 8">TW-4</strain>
    </source>
</reference>
<evidence type="ECO:0000313" key="8">
    <source>
        <dbReference type="Proteomes" id="UP000583556"/>
    </source>
</evidence>
<evidence type="ECO:0000259" key="6">
    <source>
        <dbReference type="Pfam" id="PF05433"/>
    </source>
</evidence>
<keyword evidence="4" id="KW-0449">Lipoprotein</keyword>
<dbReference type="GO" id="GO:0009279">
    <property type="term" value="C:cell outer membrane"/>
    <property type="evidence" value="ECO:0007669"/>
    <property type="project" value="UniProtKB-SubCell"/>
</dbReference>
<feature type="chain" id="PRO_5030585558" description="17 kDa surface antigen" evidence="5">
    <location>
        <begin position="26"/>
        <end position="85"/>
    </location>
</feature>
<proteinExistence type="inferred from homology"/>
<dbReference type="RefSeq" id="WP_169492425.1">
    <property type="nucleotide sequence ID" value="NZ_AP029021.1"/>
</dbReference>